<dbReference type="Pfam" id="PF10670">
    <property type="entry name" value="DUF4198"/>
    <property type="match status" value="1"/>
</dbReference>
<dbReference type="Proteomes" id="UP001064087">
    <property type="component" value="Chromosome"/>
</dbReference>
<dbReference type="RefSeq" id="WP_263048172.1">
    <property type="nucleotide sequence ID" value="NZ_CP106738.1"/>
</dbReference>
<keyword evidence="3" id="KW-1185">Reference proteome</keyword>
<feature type="chain" id="PRO_5047509109" evidence="1">
    <location>
        <begin position="25"/>
        <end position="273"/>
    </location>
</feature>
<accession>A0ABY6DDL6</accession>
<dbReference type="InterPro" id="IPR019613">
    <property type="entry name" value="DUF4198"/>
</dbReference>
<proteinExistence type="predicted"/>
<feature type="signal peptide" evidence="1">
    <location>
        <begin position="1"/>
        <end position="24"/>
    </location>
</feature>
<organism evidence="2 3">
    <name type="scientific">Roseovarius pelagicus</name>
    <dbReference type="NCBI Taxonomy" id="2980108"/>
    <lineage>
        <taxon>Bacteria</taxon>
        <taxon>Pseudomonadati</taxon>
        <taxon>Pseudomonadota</taxon>
        <taxon>Alphaproteobacteria</taxon>
        <taxon>Rhodobacterales</taxon>
        <taxon>Roseobacteraceae</taxon>
        <taxon>Roseovarius</taxon>
    </lineage>
</organism>
<gene>
    <name evidence="2" type="ORF">N7U68_02890</name>
</gene>
<reference evidence="2" key="1">
    <citation type="submission" date="2022-10" db="EMBL/GenBank/DDBJ databases">
        <title>Roseovarius pelagicus sp. nov., isolated from Arctic seawater.</title>
        <authorList>
            <person name="Hong Y.W."/>
            <person name="Hwang C.Y."/>
        </authorList>
    </citation>
    <scope>NUCLEOTIDE SEQUENCE</scope>
    <source>
        <strain evidence="2">HL-MP18</strain>
    </source>
</reference>
<protein>
    <submittedName>
        <fullName evidence="2">DUF4198 domain-containing protein</fullName>
    </submittedName>
</protein>
<name>A0ABY6DDL6_9RHOB</name>
<dbReference type="EMBL" id="CP106738">
    <property type="protein sequence ID" value="UXX83640.1"/>
    <property type="molecule type" value="Genomic_DNA"/>
</dbReference>
<evidence type="ECO:0000313" key="3">
    <source>
        <dbReference type="Proteomes" id="UP001064087"/>
    </source>
</evidence>
<evidence type="ECO:0000313" key="2">
    <source>
        <dbReference type="EMBL" id="UXX83640.1"/>
    </source>
</evidence>
<evidence type="ECO:0000256" key="1">
    <source>
        <dbReference type="SAM" id="SignalP"/>
    </source>
</evidence>
<keyword evidence="1" id="KW-0732">Signal</keyword>
<sequence>MKHHLTITLACLVTLLWPARASLAHEFWIEPTQFQVENGATLTASLRNGQDFEGINLAYFDRRIVRFDWHMNGVTTPVVARAGDTPALSMTAPAPGLMILTYQSTPSKVSYSEWEKFARFAEHKRFADITSRHAERDLPDADFTEVYTRYAKSLIGIAGARGDDHATGLEIEIVALQNPYTRSETDPLPVQVLYQNVPRADAQVEIFARAPDGTVTVSTAQTDDQGIAQVPVQPGHAYLLDNVVLRAPAPDVAAEHDAVWETLWASLTFAIPN</sequence>